<keyword evidence="2" id="KW-0547">Nucleotide-binding</keyword>
<dbReference type="GO" id="GO:0004497">
    <property type="term" value="F:monooxygenase activity"/>
    <property type="evidence" value="ECO:0007669"/>
    <property type="project" value="InterPro"/>
</dbReference>
<evidence type="ECO:0000256" key="2">
    <source>
        <dbReference type="PIRSR" id="PIRSR011396-2"/>
    </source>
</evidence>
<dbReference type="KEGG" id="caul:KCG34_07995"/>
<dbReference type="PANTHER" id="PTHR43747:SF4">
    <property type="entry name" value="FLAVIN-DEPENDENT TRYPTOPHAN HALOGENASE"/>
    <property type="match status" value="1"/>
</dbReference>
<dbReference type="InterPro" id="IPR033856">
    <property type="entry name" value="Trp_halogen"/>
</dbReference>
<dbReference type="EMBL" id="CP073078">
    <property type="protein sequence ID" value="QUD89799.1"/>
    <property type="molecule type" value="Genomic_DNA"/>
</dbReference>
<protein>
    <submittedName>
        <fullName evidence="3">Tryptophan 7-halogenase</fullName>
    </submittedName>
</protein>
<keyword evidence="2" id="KW-0274">FAD</keyword>
<accession>A0A975G3D0</accession>
<feature type="binding site" evidence="2">
    <location>
        <position position="188"/>
    </location>
    <ligand>
        <name>FAD</name>
        <dbReference type="ChEBI" id="CHEBI:57692"/>
    </ligand>
</feature>
<feature type="binding site" evidence="2">
    <location>
        <position position="83"/>
    </location>
    <ligand>
        <name>7-chloro-L-tryptophan</name>
        <dbReference type="ChEBI" id="CHEBI:58713"/>
    </ligand>
</feature>
<dbReference type="PIRSF" id="PIRSF011396">
    <property type="entry name" value="Trp_halogenase"/>
    <property type="match status" value="1"/>
</dbReference>
<dbReference type="PANTHER" id="PTHR43747">
    <property type="entry name" value="FAD-BINDING PROTEIN"/>
    <property type="match status" value="1"/>
</dbReference>
<dbReference type="InterPro" id="IPR050816">
    <property type="entry name" value="Flavin-dep_Halogenase_NPB"/>
</dbReference>
<reference evidence="3" key="1">
    <citation type="submission" date="2021-04" db="EMBL/GenBank/DDBJ databases">
        <title>The complete genome sequence of Caulobacter sp. S6.</title>
        <authorList>
            <person name="Tang Y."/>
            <person name="Ouyang W."/>
            <person name="Liu Q."/>
            <person name="Huang B."/>
            <person name="Guo Z."/>
            <person name="Lei P."/>
        </authorList>
    </citation>
    <scope>NUCLEOTIDE SEQUENCE</scope>
    <source>
        <strain evidence="3">S6</strain>
    </source>
</reference>
<dbReference type="GO" id="GO:0000166">
    <property type="term" value="F:nucleotide binding"/>
    <property type="evidence" value="ECO:0007669"/>
    <property type="project" value="UniProtKB-KW"/>
</dbReference>
<dbReference type="RefSeq" id="WP_211939851.1">
    <property type="nucleotide sequence ID" value="NZ_CP073078.1"/>
</dbReference>
<evidence type="ECO:0000313" key="4">
    <source>
        <dbReference type="Proteomes" id="UP000676409"/>
    </source>
</evidence>
<feature type="binding site" evidence="2">
    <location>
        <position position="342"/>
    </location>
    <ligand>
        <name>FAD</name>
        <dbReference type="ChEBI" id="CHEBI:57692"/>
    </ligand>
</feature>
<name>A0A975G3D0_9CAUL</name>
<evidence type="ECO:0000256" key="1">
    <source>
        <dbReference type="PIRSR" id="PIRSR011396-1"/>
    </source>
</evidence>
<feature type="binding site" evidence="2">
    <location>
        <position position="351"/>
    </location>
    <ligand>
        <name>L-tryptophan</name>
        <dbReference type="ChEBI" id="CHEBI:57912"/>
    </ligand>
</feature>
<dbReference type="InterPro" id="IPR006905">
    <property type="entry name" value="Flavin_halogenase"/>
</dbReference>
<dbReference type="AlphaFoldDB" id="A0A975G3D0"/>
<dbReference type="Pfam" id="PF04820">
    <property type="entry name" value="Trp_halogenase"/>
    <property type="match status" value="1"/>
</dbReference>
<keyword evidence="4" id="KW-1185">Reference proteome</keyword>
<feature type="binding site" evidence="2">
    <location>
        <position position="355"/>
    </location>
    <ligand>
        <name>FAD</name>
        <dbReference type="ChEBI" id="CHEBI:57692"/>
    </ligand>
</feature>
<evidence type="ECO:0000313" key="3">
    <source>
        <dbReference type="EMBL" id="QUD89799.1"/>
    </source>
</evidence>
<feature type="binding site" evidence="2">
    <location>
        <begin position="14"/>
        <end position="17"/>
    </location>
    <ligand>
        <name>FAD</name>
        <dbReference type="ChEBI" id="CHEBI:57692"/>
    </ligand>
</feature>
<dbReference type="Proteomes" id="UP000676409">
    <property type="component" value="Chromosome"/>
</dbReference>
<dbReference type="InterPro" id="IPR036188">
    <property type="entry name" value="FAD/NAD-bd_sf"/>
</dbReference>
<proteinExistence type="predicted"/>
<gene>
    <name evidence="3" type="ORF">KCG34_07995</name>
</gene>
<dbReference type="SUPFAM" id="SSF51905">
    <property type="entry name" value="FAD/NAD(P)-binding domain"/>
    <property type="match status" value="1"/>
</dbReference>
<keyword evidence="2" id="KW-0285">Flavoprotein</keyword>
<organism evidence="3 4">
    <name type="scientific">Phenylobacterium montanum</name>
    <dbReference type="NCBI Taxonomy" id="2823693"/>
    <lineage>
        <taxon>Bacteria</taxon>
        <taxon>Pseudomonadati</taxon>
        <taxon>Pseudomonadota</taxon>
        <taxon>Alphaproteobacteria</taxon>
        <taxon>Caulobacterales</taxon>
        <taxon>Caulobacteraceae</taxon>
        <taxon>Phenylobacterium</taxon>
    </lineage>
</organism>
<dbReference type="Gene3D" id="3.50.50.60">
    <property type="entry name" value="FAD/NAD(P)-binding domain"/>
    <property type="match status" value="1"/>
</dbReference>
<sequence length="515" mass="56067">MANGQIRRILIVGGGTAGWLTAAVLASRFPRREGQGMAITLVESPSVPTIGVGEGSWPTLRSTLRGVGISEFDFLKACDAAFKQGSEFRGWLHGGEERYLHPFTAPLGWESWGVIDAWRPDSGGGDFAHDLSFQAALCDQSLAPRPFSAREYQAPANYAYHFDAGKLGALLADHAVRRLQVEHIRDDVTEAVTCEDGRIAALNTQAGRRLEADLFVDCTGLAARLVGDKLGAPFVSLKGQLFNDRALAVQVPYADPAAPVASVTRATAWAKGWIWDIGLGARRGVGCVYSSGHADEVEAEAALRAYLARTGVQAEGITPRALRFEPGYRPTPFVGNAVAVGLSAGFVEPLEASAIVMIEMAAKDLAEGLPRTTDALPLAAARFNAAAQARWAGVVEFLKLHYAISRRSDSDYWRDHRRAETQPDGFPDRLALFAQRAPHRLDLPRADELFSASSYHYVLNGMSFERAENPAFDRPDLALTLAEKIAETREQAKRMVATLPTHRQYLQNLARFEAL</sequence>
<feature type="active site" evidence="1">
    <location>
        <position position="83"/>
    </location>
</feature>